<dbReference type="PaxDb" id="4113-PGSC0003DMT400087030"/>
<proteinExistence type="predicted"/>
<reference evidence="5" key="1">
    <citation type="journal article" date="2011" name="Nature">
        <title>Genome sequence and analysis of the tuber crop potato.</title>
        <authorList>
            <consortium name="The Potato Genome Sequencing Consortium"/>
        </authorList>
    </citation>
    <scope>NUCLEOTIDE SEQUENCE [LARGE SCALE GENOMIC DNA]</scope>
    <source>
        <strain evidence="5">cv. DM1-3 516 R44</strain>
    </source>
</reference>
<feature type="region of interest" description="Disordered" evidence="2">
    <location>
        <begin position="17"/>
        <end position="66"/>
    </location>
</feature>
<feature type="compositionally biased region" description="Basic and acidic residues" evidence="2">
    <location>
        <begin position="33"/>
        <end position="42"/>
    </location>
</feature>
<evidence type="ECO:0000256" key="1">
    <source>
        <dbReference type="PROSITE-ProRule" id="PRU00047"/>
    </source>
</evidence>
<dbReference type="InParanoid" id="M1DD12"/>
<evidence type="ECO:0000256" key="2">
    <source>
        <dbReference type="SAM" id="MobiDB-lite"/>
    </source>
</evidence>
<keyword evidence="1" id="KW-0479">Metal-binding</keyword>
<dbReference type="AlphaFoldDB" id="M1DD12"/>
<dbReference type="Gene3D" id="4.10.60.10">
    <property type="entry name" value="Zinc finger, CCHC-type"/>
    <property type="match status" value="1"/>
</dbReference>
<sequence length="234" mass="27194">MDKLRERYQLGDFCTQFNLPNTSANSKKKNHRDSRGSKPDKPYRKKRSRYRSMEERDARKAFRKSNRFTKNRSKRELAKIKCYKCGNFGHIAPNCKLEKLKTLELEEEVHDKFYSFLYTSGFESDYDSDSGSDEEIDLLDLSDSNQHASSRSGPLGGIVLLCKTIRRRANCSFHRLFYPLPSGLRILEQRAESVLSANRQRFLAMLMLQLLRSFQPLCSFLRLSVHASTKTSNT</sequence>
<keyword evidence="1" id="KW-0863">Zinc-finger</keyword>
<evidence type="ECO:0000313" key="4">
    <source>
        <dbReference type="EnsemblPlants" id="PGSC0003DMT400087030"/>
    </source>
</evidence>
<dbReference type="Pfam" id="PF00098">
    <property type="entry name" value="zf-CCHC"/>
    <property type="match status" value="1"/>
</dbReference>
<dbReference type="PANTHER" id="PTHR33054:SF12">
    <property type="entry name" value="ZINC KNUCKLE FAMILY PROTEIN"/>
    <property type="match status" value="1"/>
</dbReference>
<protein>
    <submittedName>
        <fullName evidence="4">Zinc knuckle family protein</fullName>
    </submittedName>
</protein>
<evidence type="ECO:0000313" key="5">
    <source>
        <dbReference type="Proteomes" id="UP000011115"/>
    </source>
</evidence>
<feature type="domain" description="CCHC-type" evidence="3">
    <location>
        <begin position="81"/>
        <end position="96"/>
    </location>
</feature>
<dbReference type="GO" id="GO:0008270">
    <property type="term" value="F:zinc ion binding"/>
    <property type="evidence" value="ECO:0007669"/>
    <property type="project" value="UniProtKB-KW"/>
</dbReference>
<dbReference type="Proteomes" id="UP000011115">
    <property type="component" value="Unassembled WGS sequence"/>
</dbReference>
<dbReference type="Gramene" id="PGSC0003DMT400087030">
    <property type="protein sequence ID" value="PGSC0003DMT400087030"/>
    <property type="gene ID" value="PGSC0003DMG400036601"/>
</dbReference>
<evidence type="ECO:0000259" key="3">
    <source>
        <dbReference type="PROSITE" id="PS50158"/>
    </source>
</evidence>
<keyword evidence="1" id="KW-0862">Zinc</keyword>
<reference evidence="4" key="2">
    <citation type="submission" date="2015-06" db="UniProtKB">
        <authorList>
            <consortium name="EnsemblPlants"/>
        </authorList>
    </citation>
    <scope>IDENTIFICATION</scope>
    <source>
        <strain evidence="4">DM1-3 516 R44</strain>
    </source>
</reference>
<dbReference type="InterPro" id="IPR036875">
    <property type="entry name" value="Znf_CCHC_sf"/>
</dbReference>
<dbReference type="PANTHER" id="PTHR33054">
    <property type="entry name" value="CCHC-TYPE DOMAIN-CONTAINING PROTEIN"/>
    <property type="match status" value="1"/>
</dbReference>
<dbReference type="EnsemblPlants" id="PGSC0003DMT400087030">
    <property type="protein sequence ID" value="PGSC0003DMT400087030"/>
    <property type="gene ID" value="PGSC0003DMG400036601"/>
</dbReference>
<accession>M1DD12</accession>
<organism evidence="4 5">
    <name type="scientific">Solanum tuberosum</name>
    <name type="common">Potato</name>
    <dbReference type="NCBI Taxonomy" id="4113"/>
    <lineage>
        <taxon>Eukaryota</taxon>
        <taxon>Viridiplantae</taxon>
        <taxon>Streptophyta</taxon>
        <taxon>Embryophyta</taxon>
        <taxon>Tracheophyta</taxon>
        <taxon>Spermatophyta</taxon>
        <taxon>Magnoliopsida</taxon>
        <taxon>eudicotyledons</taxon>
        <taxon>Gunneridae</taxon>
        <taxon>Pentapetalae</taxon>
        <taxon>asterids</taxon>
        <taxon>lamiids</taxon>
        <taxon>Solanales</taxon>
        <taxon>Solanaceae</taxon>
        <taxon>Solanoideae</taxon>
        <taxon>Solaneae</taxon>
        <taxon>Solanum</taxon>
    </lineage>
</organism>
<dbReference type="InterPro" id="IPR001878">
    <property type="entry name" value="Znf_CCHC"/>
</dbReference>
<dbReference type="PROSITE" id="PS50158">
    <property type="entry name" value="ZF_CCHC"/>
    <property type="match status" value="1"/>
</dbReference>
<dbReference type="GO" id="GO:0003676">
    <property type="term" value="F:nucleic acid binding"/>
    <property type="evidence" value="ECO:0007669"/>
    <property type="project" value="InterPro"/>
</dbReference>
<dbReference type="SUPFAM" id="SSF57756">
    <property type="entry name" value="Retrovirus zinc finger-like domains"/>
    <property type="match status" value="1"/>
</dbReference>
<dbReference type="HOGENOM" id="CLU_1186744_0_0_1"/>
<dbReference type="SMART" id="SM00343">
    <property type="entry name" value="ZnF_C2HC"/>
    <property type="match status" value="1"/>
</dbReference>
<feature type="compositionally biased region" description="Basic and acidic residues" evidence="2">
    <location>
        <begin position="51"/>
        <end position="60"/>
    </location>
</feature>
<keyword evidence="5" id="KW-1185">Reference proteome</keyword>
<dbReference type="OMA" id="IRRRANC"/>
<dbReference type="eggNOG" id="ENOG502QWP8">
    <property type="taxonomic scope" value="Eukaryota"/>
</dbReference>
<name>M1DD12_SOLTU</name>